<dbReference type="Proteomes" id="UP000504612">
    <property type="component" value="Unplaced"/>
</dbReference>
<proteinExistence type="predicted"/>
<organism evidence="2 3">
    <name type="scientific">Notechis scutatus</name>
    <name type="common">mainland tiger snake</name>
    <dbReference type="NCBI Taxonomy" id="8663"/>
    <lineage>
        <taxon>Eukaryota</taxon>
        <taxon>Metazoa</taxon>
        <taxon>Chordata</taxon>
        <taxon>Craniata</taxon>
        <taxon>Vertebrata</taxon>
        <taxon>Euteleostomi</taxon>
        <taxon>Lepidosauria</taxon>
        <taxon>Squamata</taxon>
        <taxon>Bifurcata</taxon>
        <taxon>Unidentata</taxon>
        <taxon>Episquamata</taxon>
        <taxon>Toxicofera</taxon>
        <taxon>Serpentes</taxon>
        <taxon>Colubroidea</taxon>
        <taxon>Elapidae</taxon>
        <taxon>Hydrophiinae</taxon>
        <taxon>Notechis</taxon>
    </lineage>
</organism>
<evidence type="ECO:0000313" key="2">
    <source>
        <dbReference type="Proteomes" id="UP000504612"/>
    </source>
</evidence>
<evidence type="ECO:0000313" key="3">
    <source>
        <dbReference type="RefSeq" id="XP_026545281.1"/>
    </source>
</evidence>
<keyword evidence="2" id="KW-1185">Reference proteome</keyword>
<dbReference type="KEGG" id="nss:113427033"/>
<dbReference type="AlphaFoldDB" id="A0A6J1VQD5"/>
<feature type="region of interest" description="Disordered" evidence="1">
    <location>
        <begin position="61"/>
        <end position="105"/>
    </location>
</feature>
<name>A0A6J1VQD5_9SAUR</name>
<evidence type="ECO:0000256" key="1">
    <source>
        <dbReference type="SAM" id="MobiDB-lite"/>
    </source>
</evidence>
<protein>
    <submittedName>
        <fullName evidence="3">Coiled-coil domain-containing protein 61-like</fullName>
    </submittedName>
</protein>
<dbReference type="GeneID" id="113427033"/>
<sequence length="144" mass="16063">MGRLFNQRARHQQSEGRGFARGHVEQNVSRYLRSDTSAISPLGVAPSNGFCPCSFRGRKRLARNRKPFSSSSWNGPTAGPRADNAHKKRFSSTPHTGKARGKGKAEEILENSENLYDEPSADLSEIDARLQALQEYMNKLETQT</sequence>
<accession>A0A6J1VQD5</accession>
<dbReference type="RefSeq" id="XP_026545281.1">
    <property type="nucleotide sequence ID" value="XM_026689496.1"/>
</dbReference>
<reference evidence="3" key="1">
    <citation type="submission" date="2025-08" db="UniProtKB">
        <authorList>
            <consortium name="RefSeq"/>
        </authorList>
    </citation>
    <scope>IDENTIFICATION</scope>
</reference>
<gene>
    <name evidence="3" type="primary">LOC113427033</name>
</gene>
<feature type="region of interest" description="Disordered" evidence="1">
    <location>
        <begin position="1"/>
        <end position="22"/>
    </location>
</feature>